<dbReference type="PANTHER" id="PTHR33223:SF10">
    <property type="entry name" value="AMINOTRANSFERASE-LIKE PLANT MOBILE DOMAIN-CONTAINING PROTEIN"/>
    <property type="match status" value="1"/>
</dbReference>
<reference evidence="2 3" key="1">
    <citation type="submission" date="2019-07" db="EMBL/GenBank/DDBJ databases">
        <title>De Novo Assembly of kiwifruit Actinidia rufa.</title>
        <authorList>
            <person name="Sugita-Konishi S."/>
            <person name="Sato K."/>
            <person name="Mori E."/>
            <person name="Abe Y."/>
            <person name="Kisaki G."/>
            <person name="Hamano K."/>
            <person name="Suezawa K."/>
            <person name="Otani M."/>
            <person name="Fukuda T."/>
            <person name="Manabe T."/>
            <person name="Gomi K."/>
            <person name="Tabuchi M."/>
            <person name="Akimitsu K."/>
            <person name="Kataoka I."/>
        </authorList>
    </citation>
    <scope>NUCLEOTIDE SEQUENCE [LARGE SCALE GENOMIC DNA]</scope>
    <source>
        <strain evidence="3">cv. Fuchu</strain>
    </source>
</reference>
<dbReference type="AlphaFoldDB" id="A0A7J0GBS9"/>
<feature type="domain" description="Retrotransposon gag" evidence="1">
    <location>
        <begin position="99"/>
        <end position="183"/>
    </location>
</feature>
<name>A0A7J0GBS9_9ERIC</name>
<evidence type="ECO:0000259" key="1">
    <source>
        <dbReference type="Pfam" id="PF03732"/>
    </source>
</evidence>
<dbReference type="InterPro" id="IPR005162">
    <property type="entry name" value="Retrotrans_gag_dom"/>
</dbReference>
<dbReference type="OrthoDB" id="1752139at2759"/>
<dbReference type="Proteomes" id="UP000585474">
    <property type="component" value="Unassembled WGS sequence"/>
</dbReference>
<comment type="caution">
    <text evidence="2">The sequence shown here is derived from an EMBL/GenBank/DDBJ whole genome shotgun (WGS) entry which is preliminary data.</text>
</comment>
<sequence>MTKLTGAEISPLPRKIKNLGAWIDAINTSMKALVTVDALIRQTEPPFTERVMKVRVSSRFKLPSQLEVYEGKTDPMDHLDLYKNLMMLQGYLDEVMCKAFSATLKGTTRSWFRKLSPETIDSFGDLSKLFVANFMNCRVRQEKCFHLFTVHQKDGESLKNYVKRFNQTVREVEDPSDKVVVMAMMERSSSWPTIRFPLPKCPCKLVSTPEQG</sequence>
<keyword evidence="3" id="KW-1185">Reference proteome</keyword>
<gene>
    <name evidence="2" type="ORF">Acr_20g0000510</name>
</gene>
<organism evidence="2 3">
    <name type="scientific">Actinidia rufa</name>
    <dbReference type="NCBI Taxonomy" id="165716"/>
    <lineage>
        <taxon>Eukaryota</taxon>
        <taxon>Viridiplantae</taxon>
        <taxon>Streptophyta</taxon>
        <taxon>Embryophyta</taxon>
        <taxon>Tracheophyta</taxon>
        <taxon>Spermatophyta</taxon>
        <taxon>Magnoliopsida</taxon>
        <taxon>eudicotyledons</taxon>
        <taxon>Gunneridae</taxon>
        <taxon>Pentapetalae</taxon>
        <taxon>asterids</taxon>
        <taxon>Ericales</taxon>
        <taxon>Actinidiaceae</taxon>
        <taxon>Actinidia</taxon>
    </lineage>
</organism>
<evidence type="ECO:0000313" key="3">
    <source>
        <dbReference type="Proteomes" id="UP000585474"/>
    </source>
</evidence>
<dbReference type="Pfam" id="PF03732">
    <property type="entry name" value="Retrotrans_gag"/>
    <property type="match status" value="1"/>
</dbReference>
<proteinExistence type="predicted"/>
<protein>
    <recommendedName>
        <fullName evidence="1">Retrotransposon gag domain-containing protein</fullName>
    </recommendedName>
</protein>
<dbReference type="PANTHER" id="PTHR33223">
    <property type="entry name" value="CCHC-TYPE DOMAIN-CONTAINING PROTEIN"/>
    <property type="match status" value="1"/>
</dbReference>
<evidence type="ECO:0000313" key="2">
    <source>
        <dbReference type="EMBL" id="GFZ08243.1"/>
    </source>
</evidence>
<accession>A0A7J0GBS9</accession>
<dbReference type="EMBL" id="BJWL01000020">
    <property type="protein sequence ID" value="GFZ08243.1"/>
    <property type="molecule type" value="Genomic_DNA"/>
</dbReference>